<dbReference type="Proteomes" id="UP000630528">
    <property type="component" value="Unassembled WGS sequence"/>
</dbReference>
<keyword evidence="3" id="KW-1185">Reference proteome</keyword>
<feature type="signal peptide" evidence="1">
    <location>
        <begin position="1"/>
        <end position="19"/>
    </location>
</feature>
<sequence>MKVLILLAAGLLASTAAAAADGGPVTMRGLGIASCNQYLAVRKEQGITPNKATYNQWAQGFMTGLNVALYMKSQRYADLPDPDSMNQWLTTYCSANPGKPFHEAVSGLIAERSMPVDKPAAK</sequence>
<reference evidence="2" key="1">
    <citation type="journal article" date="2012" name="J. Microbiol. Biotechnol.">
        <title>Ramlibacter ginsenosidimutans sp. nov., with ginsenoside-converting activity.</title>
        <authorList>
            <person name="Wang L."/>
            <person name="An D.S."/>
            <person name="Kim S.G."/>
            <person name="Jin F.X."/>
            <person name="Kim S.C."/>
            <person name="Lee S.T."/>
            <person name="Im W.T."/>
        </authorList>
    </citation>
    <scope>NUCLEOTIDE SEQUENCE</scope>
    <source>
        <strain evidence="2">KACC 17527</strain>
    </source>
</reference>
<protein>
    <recommendedName>
        <fullName evidence="4">DUF3718 domain-containing protein</fullName>
    </recommendedName>
</protein>
<dbReference type="AlphaFoldDB" id="A0A934TTH3"/>
<accession>A0A934TTH3</accession>
<comment type="caution">
    <text evidence="2">The sequence shown here is derived from an EMBL/GenBank/DDBJ whole genome shotgun (WGS) entry which is preliminary data.</text>
</comment>
<evidence type="ECO:0000256" key="1">
    <source>
        <dbReference type="SAM" id="SignalP"/>
    </source>
</evidence>
<name>A0A934TTH3_9BURK</name>
<evidence type="ECO:0008006" key="4">
    <source>
        <dbReference type="Google" id="ProtNLM"/>
    </source>
</evidence>
<proteinExistence type="predicted"/>
<dbReference type="EMBL" id="JAEPWM010000005">
    <property type="protein sequence ID" value="MBK6007271.1"/>
    <property type="molecule type" value="Genomic_DNA"/>
</dbReference>
<organism evidence="2 3">
    <name type="scientific">Ramlibacter ginsenosidimutans</name>
    <dbReference type="NCBI Taxonomy" id="502333"/>
    <lineage>
        <taxon>Bacteria</taxon>
        <taxon>Pseudomonadati</taxon>
        <taxon>Pseudomonadota</taxon>
        <taxon>Betaproteobacteria</taxon>
        <taxon>Burkholderiales</taxon>
        <taxon>Comamonadaceae</taxon>
        <taxon>Ramlibacter</taxon>
    </lineage>
</organism>
<evidence type="ECO:0000313" key="2">
    <source>
        <dbReference type="EMBL" id="MBK6007271.1"/>
    </source>
</evidence>
<gene>
    <name evidence="2" type="ORF">JJB11_14315</name>
</gene>
<feature type="chain" id="PRO_5036863111" description="DUF3718 domain-containing protein" evidence="1">
    <location>
        <begin position="20"/>
        <end position="122"/>
    </location>
</feature>
<reference evidence="2" key="2">
    <citation type="submission" date="2021-01" db="EMBL/GenBank/DDBJ databases">
        <authorList>
            <person name="Kang M."/>
        </authorList>
    </citation>
    <scope>NUCLEOTIDE SEQUENCE</scope>
    <source>
        <strain evidence="2">KACC 17527</strain>
    </source>
</reference>
<evidence type="ECO:0000313" key="3">
    <source>
        <dbReference type="Proteomes" id="UP000630528"/>
    </source>
</evidence>
<keyword evidence="1" id="KW-0732">Signal</keyword>
<dbReference type="RefSeq" id="WP_201172312.1">
    <property type="nucleotide sequence ID" value="NZ_JAEPWM010000005.1"/>
</dbReference>